<keyword evidence="4" id="KW-1185">Reference proteome</keyword>
<evidence type="ECO:0000313" key="3">
    <source>
        <dbReference type="EMBL" id="KAH0572965.1"/>
    </source>
</evidence>
<dbReference type="Proteomes" id="UP000018208">
    <property type="component" value="Unassembled WGS sequence"/>
</dbReference>
<feature type="coiled-coil region" evidence="1">
    <location>
        <begin position="66"/>
        <end position="106"/>
    </location>
</feature>
<organism evidence="2">
    <name type="scientific">Spironucleus salmonicida</name>
    <dbReference type="NCBI Taxonomy" id="348837"/>
    <lineage>
        <taxon>Eukaryota</taxon>
        <taxon>Metamonada</taxon>
        <taxon>Diplomonadida</taxon>
        <taxon>Hexamitidae</taxon>
        <taxon>Hexamitinae</taxon>
        <taxon>Spironucleus</taxon>
    </lineage>
</organism>
<name>V6LEK8_9EUKA</name>
<evidence type="ECO:0000313" key="4">
    <source>
        <dbReference type="Proteomes" id="UP000018208"/>
    </source>
</evidence>
<dbReference type="AlphaFoldDB" id="V6LEK8"/>
<reference evidence="2 3" key="1">
    <citation type="journal article" date="2014" name="PLoS Genet.">
        <title>The Genome of Spironucleus salmonicida Highlights a Fish Pathogen Adapted to Fluctuating Environments.</title>
        <authorList>
            <person name="Xu F."/>
            <person name="Jerlstrom-Hultqvist J."/>
            <person name="Einarsson E."/>
            <person name="Astvaldsson A."/>
            <person name="Svard S.G."/>
            <person name="Andersson J.O."/>
        </authorList>
    </citation>
    <scope>NUCLEOTIDE SEQUENCE</scope>
    <source>
        <strain evidence="3">ATCC 50377</strain>
    </source>
</reference>
<dbReference type="EMBL" id="AUWU02000005">
    <property type="protein sequence ID" value="KAH0572965.1"/>
    <property type="molecule type" value="Genomic_DNA"/>
</dbReference>
<evidence type="ECO:0000313" key="2">
    <source>
        <dbReference type="EMBL" id="EST42950.1"/>
    </source>
</evidence>
<accession>V6LEK8</accession>
<sequence length="187" mass="22318">MEHSALLAENERLKRQVQILSQKPSKQEIQILSRSNLLLQKSHFASTCELQNQEMQEIAEHQTMIIQRLQDQLRFCDQQNENQADLIELECENSVLKKQLQEMIQKDIFMERKIRNLNYQLLQYNNDNNTKKINIEIQCDVSEEVIQRECYVRILERKVQQMQQVIEGMQRNQIFGQIELAESRANE</sequence>
<keyword evidence="1" id="KW-0175">Coiled coil</keyword>
<dbReference type="EMBL" id="KI546150">
    <property type="protein sequence ID" value="EST42950.1"/>
    <property type="molecule type" value="Genomic_DNA"/>
</dbReference>
<protein>
    <submittedName>
        <fullName evidence="2">Uncharacterized protein</fullName>
    </submittedName>
</protein>
<reference evidence="3" key="2">
    <citation type="submission" date="2020-12" db="EMBL/GenBank/DDBJ databases">
        <title>New Spironucleus salmonicida genome in near-complete chromosomes.</title>
        <authorList>
            <person name="Xu F."/>
            <person name="Kurt Z."/>
            <person name="Jimenez-Gonzalez A."/>
            <person name="Astvaldsson A."/>
            <person name="Andersson J.O."/>
            <person name="Svard S.G."/>
        </authorList>
    </citation>
    <scope>NUCLEOTIDE SEQUENCE</scope>
    <source>
        <strain evidence="3">ATCC 50377</strain>
    </source>
</reference>
<proteinExistence type="predicted"/>
<gene>
    <name evidence="2" type="ORF">SS50377_17397</name>
    <name evidence="3" type="ORF">SS50377_25080</name>
</gene>
<dbReference type="VEuPathDB" id="GiardiaDB:SS50377_25080"/>
<evidence type="ECO:0000256" key="1">
    <source>
        <dbReference type="SAM" id="Coils"/>
    </source>
</evidence>